<evidence type="ECO:0000313" key="3">
    <source>
        <dbReference type="Proteomes" id="UP001175000"/>
    </source>
</evidence>
<dbReference type="PANTHER" id="PTHR40628">
    <property type="entry name" value="CHROMO DOMAIN-CONTAINING PROTEIN"/>
    <property type="match status" value="1"/>
</dbReference>
<name>A0AA39X217_9PEZI</name>
<gene>
    <name evidence="2" type="ORF">B0T14DRAFT_561768</name>
</gene>
<dbReference type="PANTHER" id="PTHR40628:SF1">
    <property type="entry name" value="CHROMO DOMAIN-CONTAINING PROTEIN"/>
    <property type="match status" value="1"/>
</dbReference>
<dbReference type="AlphaFoldDB" id="A0AA39X217"/>
<evidence type="ECO:0000313" key="2">
    <source>
        <dbReference type="EMBL" id="KAK0625803.1"/>
    </source>
</evidence>
<comment type="caution">
    <text evidence="2">The sequence shown here is derived from an EMBL/GenBank/DDBJ whole genome shotgun (WGS) entry which is preliminary data.</text>
</comment>
<accession>A0AA39X217</accession>
<proteinExistence type="predicted"/>
<evidence type="ECO:0000256" key="1">
    <source>
        <dbReference type="SAM" id="MobiDB-lite"/>
    </source>
</evidence>
<feature type="region of interest" description="Disordered" evidence="1">
    <location>
        <begin position="200"/>
        <end position="251"/>
    </location>
</feature>
<dbReference type="Proteomes" id="UP001175000">
    <property type="component" value="Unassembled WGS sequence"/>
</dbReference>
<organism evidence="2 3">
    <name type="scientific">Immersiella caudata</name>
    <dbReference type="NCBI Taxonomy" id="314043"/>
    <lineage>
        <taxon>Eukaryota</taxon>
        <taxon>Fungi</taxon>
        <taxon>Dikarya</taxon>
        <taxon>Ascomycota</taxon>
        <taxon>Pezizomycotina</taxon>
        <taxon>Sordariomycetes</taxon>
        <taxon>Sordariomycetidae</taxon>
        <taxon>Sordariales</taxon>
        <taxon>Lasiosphaeriaceae</taxon>
        <taxon>Immersiella</taxon>
    </lineage>
</organism>
<keyword evidence="3" id="KW-1185">Reference proteome</keyword>
<dbReference type="EMBL" id="JAULSU010000002">
    <property type="protein sequence ID" value="KAK0625803.1"/>
    <property type="molecule type" value="Genomic_DNA"/>
</dbReference>
<reference evidence="2" key="1">
    <citation type="submission" date="2023-06" db="EMBL/GenBank/DDBJ databases">
        <title>Genome-scale phylogeny and comparative genomics of the fungal order Sordariales.</title>
        <authorList>
            <consortium name="Lawrence Berkeley National Laboratory"/>
            <person name="Hensen N."/>
            <person name="Bonometti L."/>
            <person name="Westerberg I."/>
            <person name="Brannstrom I.O."/>
            <person name="Guillou S."/>
            <person name="Cros-Aarteil S."/>
            <person name="Calhoun S."/>
            <person name="Haridas S."/>
            <person name="Kuo A."/>
            <person name="Mondo S."/>
            <person name="Pangilinan J."/>
            <person name="Riley R."/>
            <person name="Labutti K."/>
            <person name="Andreopoulos B."/>
            <person name="Lipzen A."/>
            <person name="Chen C."/>
            <person name="Yanf M."/>
            <person name="Daum C."/>
            <person name="Ng V."/>
            <person name="Clum A."/>
            <person name="Steindorff A."/>
            <person name="Ohm R."/>
            <person name="Martin F."/>
            <person name="Silar P."/>
            <person name="Natvig D."/>
            <person name="Lalanne C."/>
            <person name="Gautier V."/>
            <person name="Ament-Velasquez S.L."/>
            <person name="Kruys A."/>
            <person name="Hutchinson M.I."/>
            <person name="Powell A.J."/>
            <person name="Barry K."/>
            <person name="Miller A.N."/>
            <person name="Grigoriev I.V."/>
            <person name="Debuchy R."/>
            <person name="Gladieux P."/>
            <person name="Thoren M.H."/>
            <person name="Johannesson H."/>
        </authorList>
    </citation>
    <scope>NUCLEOTIDE SEQUENCE</scope>
    <source>
        <strain evidence="2">CBS 606.72</strain>
    </source>
</reference>
<sequence>MSRSYTNDALCPDWIYSSSSNVCVAKDRGWFLDDEYQPYKTHVIPDAGATGVTMEAIGFGTVELVLHLHPNSNARCIIRLSNVLHVPGSICNVIGWNTLEIEVPLGSLGFETGARTWGKVLDRTSDLQVGYIVNHPVCRLPLIKLSGPSEGYTLGPSAFEPGREYDIGMWWSATEWFKWKTTSGITRNTGIVGAGEWGRNTLAIRSGPPPRTRDTLHARTSTGRVTESRNRVRVRDADTSPDDTRGPGNVVGSRIAALGRSAKENRWLRKHKLRWRARNPELLQPED</sequence>
<feature type="compositionally biased region" description="Basic and acidic residues" evidence="1">
    <location>
        <begin position="226"/>
        <end position="245"/>
    </location>
</feature>
<protein>
    <submittedName>
        <fullName evidence="2">Uncharacterized protein</fullName>
    </submittedName>
</protein>